<feature type="transmembrane region" description="Helical" evidence="5">
    <location>
        <begin position="386"/>
        <end position="408"/>
    </location>
</feature>
<evidence type="ECO:0000313" key="8">
    <source>
        <dbReference type="Proteomes" id="UP000038009"/>
    </source>
</evidence>
<comment type="caution">
    <text evidence="7">The sequence shown here is derived from an EMBL/GenBank/DDBJ whole genome shotgun (WGS) entry which is preliminary data.</text>
</comment>
<dbReference type="EMBL" id="LJSK01000102">
    <property type="protein sequence ID" value="KPI87097.1"/>
    <property type="molecule type" value="Genomic_DNA"/>
</dbReference>
<comment type="subcellular location">
    <subcellularLocation>
        <location evidence="1">Membrane</location>
        <topology evidence="1">Multi-pass membrane protein</topology>
    </subcellularLocation>
</comment>
<accession>A0A0N0P6F5</accession>
<dbReference type="Pfam" id="PF01490">
    <property type="entry name" value="Aa_trans"/>
    <property type="match status" value="1"/>
</dbReference>
<gene>
    <name evidence="7" type="ORF">ABL78_3809</name>
</gene>
<feature type="transmembrane region" description="Helical" evidence="5">
    <location>
        <begin position="273"/>
        <end position="295"/>
    </location>
</feature>
<dbReference type="InterPro" id="IPR013057">
    <property type="entry name" value="AA_transpt_TM"/>
</dbReference>
<dbReference type="GO" id="GO:0016020">
    <property type="term" value="C:membrane"/>
    <property type="evidence" value="ECO:0007669"/>
    <property type="project" value="UniProtKB-SubCell"/>
</dbReference>
<sequence length="410" mass="44486">MGFFDYFSGRGVLGAALSLSVTTIGAGILALPSAFQDGGVVLVIAVFALVASMTVLSIDYLIRCVDCLHLKSYEDISRELLGRCCEEAVRWILIIYTIGIAAGYIVVVGEIFTPLLPIIEPYIPLLSNSTHVMLFAWAFVMLPLSCIPHITKMNYISFVAISATFLISSIIVYRYFVPVSGKRNHPEVVYFATSAKALVALPVVMFSFDCQSLVFQIYSNLGRVTRGQMFKVSVLSIGITSAIYVAVGLFGYLTNAPHITGNILTNYDPLKDHLFAVGEAIYSLTVITAYVLVLFPSRDAVFILLFGFNTNTHELAHAAISPRQSLVVSVLLSVLSMVLALRAGGIVFIIALLGGLCSSTLCFTYPAAFRIMLHVRGLDRCKPLEFALAIFMLVFGLAGGIAGTFIAIRI</sequence>
<organism evidence="7 8">
    <name type="scientific">Leptomonas seymouri</name>
    <dbReference type="NCBI Taxonomy" id="5684"/>
    <lineage>
        <taxon>Eukaryota</taxon>
        <taxon>Discoba</taxon>
        <taxon>Euglenozoa</taxon>
        <taxon>Kinetoplastea</taxon>
        <taxon>Metakinetoplastina</taxon>
        <taxon>Trypanosomatida</taxon>
        <taxon>Trypanosomatidae</taxon>
        <taxon>Leishmaniinae</taxon>
        <taxon>Leptomonas</taxon>
    </lineage>
</organism>
<evidence type="ECO:0000256" key="1">
    <source>
        <dbReference type="ARBA" id="ARBA00004141"/>
    </source>
</evidence>
<keyword evidence="8" id="KW-1185">Reference proteome</keyword>
<feature type="transmembrane region" description="Helical" evidence="5">
    <location>
        <begin position="41"/>
        <end position="62"/>
    </location>
</feature>
<dbReference type="OMA" id="ETVRWIL"/>
<dbReference type="AlphaFoldDB" id="A0A0N0P6F5"/>
<evidence type="ECO:0000259" key="6">
    <source>
        <dbReference type="Pfam" id="PF01490"/>
    </source>
</evidence>
<dbReference type="GO" id="GO:0005737">
    <property type="term" value="C:cytoplasm"/>
    <property type="evidence" value="ECO:0007669"/>
    <property type="project" value="TreeGrafter"/>
</dbReference>
<evidence type="ECO:0000313" key="7">
    <source>
        <dbReference type="EMBL" id="KPI87097.1"/>
    </source>
</evidence>
<feature type="transmembrane region" description="Helical" evidence="5">
    <location>
        <begin position="155"/>
        <end position="176"/>
    </location>
</feature>
<feature type="transmembrane region" description="Helical" evidence="5">
    <location>
        <begin position="132"/>
        <end position="150"/>
    </location>
</feature>
<keyword evidence="4 5" id="KW-0472">Membrane</keyword>
<feature type="transmembrane region" description="Helical" evidence="5">
    <location>
        <begin position="229"/>
        <end position="253"/>
    </location>
</feature>
<dbReference type="PANTHER" id="PTHR22950">
    <property type="entry name" value="AMINO ACID TRANSPORTER"/>
    <property type="match status" value="1"/>
</dbReference>
<protein>
    <submittedName>
        <fullName evidence="7">Putative amino acid permease</fullName>
    </submittedName>
</protein>
<evidence type="ECO:0000256" key="3">
    <source>
        <dbReference type="ARBA" id="ARBA00022989"/>
    </source>
</evidence>
<keyword evidence="2 5" id="KW-0812">Transmembrane</keyword>
<feature type="transmembrane region" description="Helical" evidence="5">
    <location>
        <begin position="188"/>
        <end position="208"/>
    </location>
</feature>
<dbReference type="PANTHER" id="PTHR22950:SF649">
    <property type="entry name" value="ACID TRANSPORTER, PUTATIVE-RELATED"/>
    <property type="match status" value="1"/>
</dbReference>
<dbReference type="VEuPathDB" id="TriTrypDB:Lsey_0102_0070"/>
<evidence type="ECO:0000256" key="5">
    <source>
        <dbReference type="SAM" id="Phobius"/>
    </source>
</evidence>
<feature type="domain" description="Amino acid transporter transmembrane" evidence="6">
    <location>
        <begin position="12"/>
        <end position="408"/>
    </location>
</feature>
<evidence type="ECO:0000256" key="2">
    <source>
        <dbReference type="ARBA" id="ARBA00022692"/>
    </source>
</evidence>
<feature type="transmembrane region" description="Helical" evidence="5">
    <location>
        <begin position="12"/>
        <end position="35"/>
    </location>
</feature>
<feature type="transmembrane region" description="Helical" evidence="5">
    <location>
        <begin position="325"/>
        <end position="341"/>
    </location>
</feature>
<proteinExistence type="predicted"/>
<dbReference type="Proteomes" id="UP000038009">
    <property type="component" value="Unassembled WGS sequence"/>
</dbReference>
<dbReference type="OrthoDB" id="28208at2759"/>
<feature type="transmembrane region" description="Helical" evidence="5">
    <location>
        <begin position="88"/>
        <end position="112"/>
    </location>
</feature>
<feature type="transmembrane region" description="Helical" evidence="5">
    <location>
        <begin position="347"/>
        <end position="365"/>
    </location>
</feature>
<name>A0A0N0P6F5_LEPSE</name>
<evidence type="ECO:0000256" key="4">
    <source>
        <dbReference type="ARBA" id="ARBA00023136"/>
    </source>
</evidence>
<keyword evidence="3 5" id="KW-1133">Transmembrane helix</keyword>
<dbReference type="GO" id="GO:0015179">
    <property type="term" value="F:L-amino acid transmembrane transporter activity"/>
    <property type="evidence" value="ECO:0007669"/>
    <property type="project" value="TreeGrafter"/>
</dbReference>
<reference evidence="7 8" key="1">
    <citation type="journal article" date="2015" name="PLoS Pathog.">
        <title>Leptomonas seymouri: Adaptations to the Dixenous Life Cycle Analyzed by Genome Sequencing, Transcriptome Profiling and Co-infection with Leishmania donovani.</title>
        <authorList>
            <person name="Kraeva N."/>
            <person name="Butenko A."/>
            <person name="Hlavacova J."/>
            <person name="Kostygov A."/>
            <person name="Myskova J."/>
            <person name="Grybchuk D."/>
            <person name="Lestinova T."/>
            <person name="Votypka J."/>
            <person name="Volf P."/>
            <person name="Opperdoes F."/>
            <person name="Flegontov P."/>
            <person name="Lukes J."/>
            <person name="Yurchenko V."/>
        </authorList>
    </citation>
    <scope>NUCLEOTIDE SEQUENCE [LARGE SCALE GENOMIC DNA]</scope>
    <source>
        <strain evidence="7 8">ATCC 30220</strain>
    </source>
</reference>